<dbReference type="InterPro" id="IPR044068">
    <property type="entry name" value="CB"/>
</dbReference>
<dbReference type="PANTHER" id="PTHR34605:SF3">
    <property type="entry name" value="P CELL-TYPE AGGLUTINATION PROTEIN MAP4-LIKE-RELATED"/>
    <property type="match status" value="1"/>
</dbReference>
<evidence type="ECO:0000256" key="2">
    <source>
        <dbReference type="ARBA" id="ARBA00023125"/>
    </source>
</evidence>
<dbReference type="InterPro" id="IPR013762">
    <property type="entry name" value="Integrase-like_cat_sf"/>
</dbReference>
<evidence type="ECO:0000313" key="7">
    <source>
        <dbReference type="EMBL" id="GAA4987696.1"/>
    </source>
</evidence>
<evidence type="ECO:0000259" key="6">
    <source>
        <dbReference type="PROSITE" id="PS51900"/>
    </source>
</evidence>
<evidence type="ECO:0000313" key="8">
    <source>
        <dbReference type="Proteomes" id="UP001501195"/>
    </source>
</evidence>
<dbReference type="PANTHER" id="PTHR34605">
    <property type="entry name" value="PHAGE_INTEGRASE DOMAIN-CONTAINING PROTEIN"/>
    <property type="match status" value="1"/>
</dbReference>
<dbReference type="InterPro" id="IPR010998">
    <property type="entry name" value="Integrase_recombinase_N"/>
</dbReference>
<organism evidence="7 8">
    <name type="scientific">Kineococcus glutinatus</name>
    <dbReference type="NCBI Taxonomy" id="1070872"/>
    <lineage>
        <taxon>Bacteria</taxon>
        <taxon>Bacillati</taxon>
        <taxon>Actinomycetota</taxon>
        <taxon>Actinomycetes</taxon>
        <taxon>Kineosporiales</taxon>
        <taxon>Kineosporiaceae</taxon>
        <taxon>Kineococcus</taxon>
    </lineage>
</organism>
<gene>
    <name evidence="7" type="ORF">GCM10023225_27030</name>
</gene>
<name>A0ABP9I4M4_9ACTN</name>
<dbReference type="Pfam" id="PF02899">
    <property type="entry name" value="Phage_int_SAM_1"/>
    <property type="match status" value="1"/>
</dbReference>
<feature type="domain" description="Core-binding (CB)" evidence="6">
    <location>
        <begin position="33"/>
        <end position="115"/>
    </location>
</feature>
<dbReference type="InterPro" id="IPR004107">
    <property type="entry name" value="Integrase_SAM-like_N"/>
</dbReference>
<dbReference type="EMBL" id="BAABIL010000444">
    <property type="protein sequence ID" value="GAA4987696.1"/>
    <property type="molecule type" value="Genomic_DNA"/>
</dbReference>
<dbReference type="SUPFAM" id="SSF47823">
    <property type="entry name" value="lambda integrase-like, N-terminal domain"/>
    <property type="match status" value="1"/>
</dbReference>
<dbReference type="PROSITE" id="PS51898">
    <property type="entry name" value="TYR_RECOMBINASE"/>
    <property type="match status" value="1"/>
</dbReference>
<dbReference type="SUPFAM" id="SSF56349">
    <property type="entry name" value="DNA breaking-rejoining enzymes"/>
    <property type="match status" value="1"/>
</dbReference>
<feature type="domain" description="Tyr recombinase" evidence="5">
    <location>
        <begin position="141"/>
        <end position="343"/>
    </location>
</feature>
<dbReference type="InterPro" id="IPR011010">
    <property type="entry name" value="DNA_brk_join_enz"/>
</dbReference>
<keyword evidence="8" id="KW-1185">Reference proteome</keyword>
<reference evidence="8" key="1">
    <citation type="journal article" date="2019" name="Int. J. Syst. Evol. Microbiol.">
        <title>The Global Catalogue of Microorganisms (GCM) 10K type strain sequencing project: providing services to taxonomists for standard genome sequencing and annotation.</title>
        <authorList>
            <consortium name="The Broad Institute Genomics Platform"/>
            <consortium name="The Broad Institute Genome Sequencing Center for Infectious Disease"/>
            <person name="Wu L."/>
            <person name="Ma J."/>
        </authorList>
    </citation>
    <scope>NUCLEOTIDE SEQUENCE [LARGE SCALE GENOMIC DNA]</scope>
    <source>
        <strain evidence="8">JCM 18126</strain>
    </source>
</reference>
<accession>A0ABP9I4M4</accession>
<evidence type="ECO:0000259" key="5">
    <source>
        <dbReference type="PROSITE" id="PS51898"/>
    </source>
</evidence>
<keyword evidence="2 4" id="KW-0238">DNA-binding</keyword>
<dbReference type="Proteomes" id="UP001501195">
    <property type="component" value="Unassembled WGS sequence"/>
</dbReference>
<dbReference type="Pfam" id="PF00589">
    <property type="entry name" value="Phage_integrase"/>
    <property type="match status" value="1"/>
</dbReference>
<keyword evidence="3" id="KW-0233">DNA recombination</keyword>
<dbReference type="Gene3D" id="1.10.150.130">
    <property type="match status" value="1"/>
</dbReference>
<dbReference type="InterPro" id="IPR002104">
    <property type="entry name" value="Integrase_catalytic"/>
</dbReference>
<proteinExistence type="predicted"/>
<dbReference type="RefSeq" id="WP_345713154.1">
    <property type="nucleotide sequence ID" value="NZ_BAABIL010000444.1"/>
</dbReference>
<dbReference type="InterPro" id="IPR052925">
    <property type="entry name" value="Phage_Integrase-like_Recomb"/>
</dbReference>
<dbReference type="PROSITE" id="PS51900">
    <property type="entry name" value="CB"/>
    <property type="match status" value="1"/>
</dbReference>
<evidence type="ECO:0000256" key="1">
    <source>
        <dbReference type="ARBA" id="ARBA00022908"/>
    </source>
</evidence>
<dbReference type="Gene3D" id="1.10.443.10">
    <property type="entry name" value="Intergrase catalytic core"/>
    <property type="match status" value="1"/>
</dbReference>
<comment type="caution">
    <text evidence="7">The sequence shown here is derived from an EMBL/GenBank/DDBJ whole genome shotgun (WGS) entry which is preliminary data.</text>
</comment>
<sequence>MSDSQLDLYGRTAAELAVVDVGPVPPPAALDTETLRGWLDGLPAALRSGRSATTWRAYATDLAHFAAWCGAEGRTALPAEADTVVGYLLAHSEELSLATLQRRLAAVSVAHRLLGHPSPTATERVRLTWAGIRRTLGPVARRRRVEAIDTPVLSTLVAPLGDSVLDHRDRALLVMGFAGALRRSELSGLDAEDVDVQPDGLHVHVPGLPSEETGHGRTVVLPHGSRRATCPVRSWQAWVQVSGVRSGPAFLAVTKGGRSLRQQRLTGQAIARMIKRRVLDVGLDPDAFSGHSLRAGFATAAAGAGLPDRSIRRQTGHRSSLALEACIRGPAPVLDNPAAYVGL</sequence>
<protein>
    <submittedName>
        <fullName evidence="7">Site-specific integrase</fullName>
    </submittedName>
</protein>
<evidence type="ECO:0000256" key="3">
    <source>
        <dbReference type="ARBA" id="ARBA00023172"/>
    </source>
</evidence>
<evidence type="ECO:0000256" key="4">
    <source>
        <dbReference type="PROSITE-ProRule" id="PRU01248"/>
    </source>
</evidence>
<keyword evidence="1" id="KW-0229">DNA integration</keyword>